<dbReference type="PANTHER" id="PTHR45937">
    <property type="entry name" value="ASPARAGINE SYNTHETASE DOMAIN-CONTAINING PROTEIN 1"/>
    <property type="match status" value="1"/>
</dbReference>
<keyword evidence="6" id="KW-1185">Reference proteome</keyword>
<dbReference type="InterPro" id="IPR051857">
    <property type="entry name" value="Asn_synthetase_domain"/>
</dbReference>
<keyword evidence="3" id="KW-0315">Glutamine amidotransferase</keyword>
<dbReference type="InterPro" id="IPR014729">
    <property type="entry name" value="Rossmann-like_a/b/a_fold"/>
</dbReference>
<dbReference type="Gene3D" id="3.40.50.620">
    <property type="entry name" value="HUPs"/>
    <property type="match status" value="1"/>
</dbReference>
<dbReference type="GO" id="GO:0004066">
    <property type="term" value="F:asparagine synthase (glutamine-hydrolyzing) activity"/>
    <property type="evidence" value="ECO:0007669"/>
    <property type="project" value="InterPro"/>
</dbReference>
<dbReference type="EMBL" id="QKKF02002849">
    <property type="protein sequence ID" value="RZF48106.1"/>
    <property type="molecule type" value="Genomic_DNA"/>
</dbReference>
<comment type="caution">
    <text evidence="5">The sequence shown here is derived from an EMBL/GenBank/DDBJ whole genome shotgun (WGS) entry which is preliminary data.</text>
</comment>
<evidence type="ECO:0000313" key="5">
    <source>
        <dbReference type="EMBL" id="RZF48106.1"/>
    </source>
</evidence>
<dbReference type="GO" id="GO:0006529">
    <property type="term" value="P:asparagine biosynthetic process"/>
    <property type="evidence" value="ECO:0007669"/>
    <property type="project" value="UniProtKB-KW"/>
</dbReference>
<evidence type="ECO:0000256" key="1">
    <source>
        <dbReference type="ARBA" id="ARBA00022605"/>
    </source>
</evidence>
<feature type="domain" description="Glutamine amidotransferase type-2" evidence="4">
    <location>
        <begin position="2"/>
        <end position="180"/>
    </location>
</feature>
<name>A0A482XQR4_LAOST</name>
<dbReference type="STRING" id="195883.A0A482XQR4"/>
<sequence>MCGIFLHLVKNGEHQHVCTEHNVDSIDNLLSNRGPDAKDELKLMLCDWSAYFVGHVLQTQGQSICKQPLKNENGHIMLWNGDVFNNSYVAENECDSVEVFKNIVRDGVLQTVSELAGPYAFIYYDSEEKCIWLGRDVIGRHSLLWSTTPESIVITSVAGVNSTLIFNEIPSKGIFKLDLKSPTLVIDFYPWSHSQDACPQFNLQVPIRTKSTLRHFLIDSFVHKDPNPCLDDLKAYSGYSNNVGDFFAHLLEQSEISDRVETFASILSKSVKVRTEKQPEFCKLCISTRKPCSHSKLGILFSGGLDSTVLALLADKFVPPETSIDLFNVAFENPTKNTKDYSVPDRKTGLASLKELETLCPKRIWNFVKIDVTHAELTEKRIDHISNLIYPLDTVLDDSLGCAVWFAARGSGILLGTGQPYTSPARIVLLGMGVDELLGGYMRYRTEWRRTQCWQRLGDSLTADLARIGHRNLGRDNRMVSDHGRQPRTPYLDEHLIAFILSLHPSKRCYLSDTLPVGVGDKLLLRLAAWKLGLRNCATLPKRAMQFGSRIANSKEKGDHVSYRL</sequence>
<reference evidence="5 6" key="1">
    <citation type="journal article" date="2017" name="Gigascience">
        <title>Genome sequence of the small brown planthopper, Laodelphax striatellus.</title>
        <authorList>
            <person name="Zhu J."/>
            <person name="Jiang F."/>
            <person name="Wang X."/>
            <person name="Yang P."/>
            <person name="Bao Y."/>
            <person name="Zhao W."/>
            <person name="Wang W."/>
            <person name="Lu H."/>
            <person name="Wang Q."/>
            <person name="Cui N."/>
            <person name="Li J."/>
            <person name="Chen X."/>
            <person name="Luo L."/>
            <person name="Yu J."/>
            <person name="Kang L."/>
            <person name="Cui F."/>
        </authorList>
    </citation>
    <scope>NUCLEOTIDE SEQUENCE [LARGE SCALE GENOMIC DNA]</scope>
    <source>
        <strain evidence="5">Lst14</strain>
    </source>
</reference>
<dbReference type="InterPro" id="IPR017932">
    <property type="entry name" value="GATase_2_dom"/>
</dbReference>
<gene>
    <name evidence="5" type="ORF">LSTR_LSTR002172</name>
</gene>
<proteinExistence type="predicted"/>
<dbReference type="PANTHER" id="PTHR45937:SF1">
    <property type="entry name" value="ASPARAGINE SYNTHETASE DOMAIN-CONTAINING PROTEIN 1"/>
    <property type="match status" value="1"/>
</dbReference>
<dbReference type="InParanoid" id="A0A482XQR4"/>
<dbReference type="Pfam" id="PF13537">
    <property type="entry name" value="GATase_7"/>
    <property type="match status" value="1"/>
</dbReference>
<protein>
    <recommendedName>
        <fullName evidence="4">Glutamine amidotransferase type-2 domain-containing protein</fullName>
    </recommendedName>
</protein>
<accession>A0A482XQR4</accession>
<dbReference type="FunCoup" id="A0A482XQR4">
    <property type="interactions" value="1288"/>
</dbReference>
<dbReference type="InterPro" id="IPR029055">
    <property type="entry name" value="Ntn_hydrolases_N"/>
</dbReference>
<dbReference type="AlphaFoldDB" id="A0A482XQR4"/>
<dbReference type="Proteomes" id="UP000291343">
    <property type="component" value="Unassembled WGS sequence"/>
</dbReference>
<dbReference type="Pfam" id="PF00733">
    <property type="entry name" value="Asn_synthase"/>
    <property type="match status" value="1"/>
</dbReference>
<evidence type="ECO:0000256" key="3">
    <source>
        <dbReference type="ARBA" id="ARBA00022962"/>
    </source>
</evidence>
<keyword evidence="2" id="KW-0061">Asparagine biosynthesis</keyword>
<dbReference type="SUPFAM" id="SSF52402">
    <property type="entry name" value="Adenine nucleotide alpha hydrolases-like"/>
    <property type="match status" value="1"/>
</dbReference>
<evidence type="ECO:0000256" key="2">
    <source>
        <dbReference type="ARBA" id="ARBA00022888"/>
    </source>
</evidence>
<dbReference type="PROSITE" id="PS51278">
    <property type="entry name" value="GATASE_TYPE_2"/>
    <property type="match status" value="1"/>
</dbReference>
<dbReference type="SUPFAM" id="SSF56235">
    <property type="entry name" value="N-terminal nucleophile aminohydrolases (Ntn hydrolases)"/>
    <property type="match status" value="1"/>
</dbReference>
<evidence type="ECO:0000259" key="4">
    <source>
        <dbReference type="PROSITE" id="PS51278"/>
    </source>
</evidence>
<dbReference type="OrthoDB" id="10252281at2759"/>
<dbReference type="InterPro" id="IPR001962">
    <property type="entry name" value="Asn_synthase"/>
</dbReference>
<dbReference type="Gene3D" id="3.60.20.10">
    <property type="entry name" value="Glutamine Phosphoribosylpyrophosphate, subunit 1, domain 1"/>
    <property type="match status" value="1"/>
</dbReference>
<evidence type="ECO:0000313" key="6">
    <source>
        <dbReference type="Proteomes" id="UP000291343"/>
    </source>
</evidence>
<organism evidence="5 6">
    <name type="scientific">Laodelphax striatellus</name>
    <name type="common">Small brown planthopper</name>
    <name type="synonym">Delphax striatella</name>
    <dbReference type="NCBI Taxonomy" id="195883"/>
    <lineage>
        <taxon>Eukaryota</taxon>
        <taxon>Metazoa</taxon>
        <taxon>Ecdysozoa</taxon>
        <taxon>Arthropoda</taxon>
        <taxon>Hexapoda</taxon>
        <taxon>Insecta</taxon>
        <taxon>Pterygota</taxon>
        <taxon>Neoptera</taxon>
        <taxon>Paraneoptera</taxon>
        <taxon>Hemiptera</taxon>
        <taxon>Auchenorrhyncha</taxon>
        <taxon>Fulgoroidea</taxon>
        <taxon>Delphacidae</taxon>
        <taxon>Criomorphinae</taxon>
        <taxon>Laodelphax</taxon>
    </lineage>
</organism>
<keyword evidence="1" id="KW-0028">Amino-acid biosynthesis</keyword>
<dbReference type="CDD" id="cd01991">
    <property type="entry name" value="Asn_synthase_B_C"/>
    <property type="match status" value="1"/>
</dbReference>